<name>A0A0N1HW37_9EURO</name>
<comment type="caution">
    <text evidence="2">The sequence shown here is derived from an EMBL/GenBank/DDBJ whole genome shotgun (WGS) entry which is preliminary data.</text>
</comment>
<evidence type="ECO:0000313" key="3">
    <source>
        <dbReference type="Proteomes" id="UP000038010"/>
    </source>
</evidence>
<dbReference type="RefSeq" id="XP_018004235.1">
    <property type="nucleotide sequence ID" value="XM_018148895.1"/>
</dbReference>
<dbReference type="PANTHER" id="PTHR43319:SF3">
    <property type="entry name" value="BETA-LACTAMASE-RELATED DOMAIN-CONTAINING PROTEIN"/>
    <property type="match status" value="1"/>
</dbReference>
<dbReference type="STRING" id="1664694.A0A0N1HW37"/>
<dbReference type="InterPro" id="IPR001466">
    <property type="entry name" value="Beta-lactam-related"/>
</dbReference>
<accession>A0A0N1HW37</accession>
<gene>
    <name evidence="2" type="ORF">AB675_8449</name>
</gene>
<keyword evidence="3" id="KW-1185">Reference proteome</keyword>
<dbReference type="Pfam" id="PF00144">
    <property type="entry name" value="Beta-lactamase"/>
    <property type="match status" value="1"/>
</dbReference>
<evidence type="ECO:0000259" key="1">
    <source>
        <dbReference type="Pfam" id="PF00144"/>
    </source>
</evidence>
<dbReference type="OrthoDB" id="5946976at2759"/>
<dbReference type="SUPFAM" id="SSF56601">
    <property type="entry name" value="beta-lactamase/transpeptidase-like"/>
    <property type="match status" value="1"/>
</dbReference>
<dbReference type="AlphaFoldDB" id="A0A0N1HW37"/>
<organism evidence="2 3">
    <name type="scientific">Cyphellophora attinorum</name>
    <dbReference type="NCBI Taxonomy" id="1664694"/>
    <lineage>
        <taxon>Eukaryota</taxon>
        <taxon>Fungi</taxon>
        <taxon>Dikarya</taxon>
        <taxon>Ascomycota</taxon>
        <taxon>Pezizomycotina</taxon>
        <taxon>Eurotiomycetes</taxon>
        <taxon>Chaetothyriomycetidae</taxon>
        <taxon>Chaetothyriales</taxon>
        <taxon>Cyphellophoraceae</taxon>
        <taxon>Cyphellophora</taxon>
    </lineage>
</organism>
<dbReference type="Gene3D" id="3.40.710.10">
    <property type="entry name" value="DD-peptidase/beta-lactamase superfamily"/>
    <property type="match status" value="1"/>
</dbReference>
<dbReference type="VEuPathDB" id="FungiDB:AB675_8449"/>
<feature type="domain" description="Beta-lactamase-related" evidence="1">
    <location>
        <begin position="16"/>
        <end position="363"/>
    </location>
</feature>
<proteinExistence type="predicted"/>
<dbReference type="InterPro" id="IPR012338">
    <property type="entry name" value="Beta-lactam/transpept-like"/>
</dbReference>
<evidence type="ECO:0000313" key="2">
    <source>
        <dbReference type="EMBL" id="KPI44272.1"/>
    </source>
</evidence>
<protein>
    <submittedName>
        <fullName evidence="2">Beta-lactamase domain-containing protein 2</fullName>
    </submittedName>
</protein>
<dbReference type="Proteomes" id="UP000038010">
    <property type="component" value="Unassembled WGS sequence"/>
</dbReference>
<dbReference type="PANTHER" id="PTHR43319">
    <property type="entry name" value="BETA-LACTAMASE-RELATED"/>
    <property type="match status" value="1"/>
</dbReference>
<dbReference type="EMBL" id="LFJN01000003">
    <property type="protein sequence ID" value="KPI44272.1"/>
    <property type="molecule type" value="Genomic_DNA"/>
</dbReference>
<dbReference type="GeneID" id="28740775"/>
<dbReference type="InterPro" id="IPR052907">
    <property type="entry name" value="Beta-lactamase/esterase"/>
</dbReference>
<reference evidence="2 3" key="1">
    <citation type="submission" date="2015-06" db="EMBL/GenBank/DDBJ databases">
        <title>Draft genome of the ant-associated black yeast Phialophora attae CBS 131958.</title>
        <authorList>
            <person name="Moreno L.F."/>
            <person name="Stielow B.J."/>
            <person name="de Hoog S."/>
            <person name="Vicente V.A."/>
            <person name="Weiss V.A."/>
            <person name="de Vries M."/>
            <person name="Cruz L.M."/>
            <person name="Souza E.M."/>
        </authorList>
    </citation>
    <scope>NUCLEOTIDE SEQUENCE [LARGE SCALE GENOMIC DNA]</scope>
    <source>
        <strain evidence="2 3">CBS 131958</strain>
    </source>
</reference>
<sequence length="392" mass="42744">MATVEGQSDPAFKALKDFFQEKLNDDSELGASITVNINGKDVVDIWGGYADEEKTKKWQADTIVNVWSSTKTVTAAAFLLAHQRNIINLDDPVAKYWPEFAQNGKEKILIRHVLSHTSGVSGWEGGITLEELCDAPTAAAKLEAQAPWWEPGTASGYHATNQGAPLSEVFRRASGGQTLKDFIANEIAKPLNANFQYGAIESDWPRIAPVIPPPPPAADFKIDPDSVAGKTFINPSMNALVANTDIWRQGEIGAVNGHTTALGLNRILRAITLAGTPHDEAKLFTPETISQIFREQSDGVDLCIGMPIRFGIGFSIGGGGSAKSFDYLPQEKMCFWNGWGGSFGVCDLHRGVTFTYVMNKMGGGLIGNERSIEYCRIIWRLLREQEGKDGQL</sequence>